<proteinExistence type="predicted"/>
<evidence type="ECO:0008006" key="4">
    <source>
        <dbReference type="Google" id="ProtNLM"/>
    </source>
</evidence>
<gene>
    <name evidence="2" type="ORF">H9626_06150</name>
</gene>
<organism evidence="2 3">
    <name type="scientific">Phocaeicola faecium</name>
    <dbReference type="NCBI Taxonomy" id="2762213"/>
    <lineage>
        <taxon>Bacteria</taxon>
        <taxon>Pseudomonadati</taxon>
        <taxon>Bacteroidota</taxon>
        <taxon>Bacteroidia</taxon>
        <taxon>Bacteroidales</taxon>
        <taxon>Bacteroidaceae</taxon>
        <taxon>Phocaeicola</taxon>
    </lineage>
</organism>
<name>A0ABR8VAK8_9BACT</name>
<evidence type="ECO:0000256" key="1">
    <source>
        <dbReference type="SAM" id="SignalP"/>
    </source>
</evidence>
<dbReference type="PROSITE" id="PS51257">
    <property type="entry name" value="PROKAR_LIPOPROTEIN"/>
    <property type="match status" value="1"/>
</dbReference>
<keyword evidence="3" id="KW-1185">Reference proteome</keyword>
<reference evidence="2 3" key="1">
    <citation type="submission" date="2020-08" db="EMBL/GenBank/DDBJ databases">
        <title>A Genomic Blueprint of the Chicken Gut Microbiome.</title>
        <authorList>
            <person name="Gilroy R."/>
            <person name="Ravi A."/>
            <person name="Getino M."/>
            <person name="Pursley I."/>
            <person name="Horton D.L."/>
            <person name="Alikhan N.-F."/>
            <person name="Baker D."/>
            <person name="Gharbi K."/>
            <person name="Hall N."/>
            <person name="Watson M."/>
            <person name="Adriaenssens E.M."/>
            <person name="Foster-Nyarko E."/>
            <person name="Jarju S."/>
            <person name="Secka A."/>
            <person name="Antonio M."/>
            <person name="Oren A."/>
            <person name="Chaudhuri R."/>
            <person name="La Ragione R.M."/>
            <person name="Hildebrand F."/>
            <person name="Pallen M.J."/>
        </authorList>
    </citation>
    <scope>NUCLEOTIDE SEQUENCE [LARGE SCALE GENOMIC DNA]</scope>
    <source>
        <strain evidence="2 3">Sa1YUN3</strain>
    </source>
</reference>
<dbReference type="EMBL" id="JACSPQ010000002">
    <property type="protein sequence ID" value="MBD8001803.1"/>
    <property type="molecule type" value="Genomic_DNA"/>
</dbReference>
<evidence type="ECO:0000313" key="3">
    <source>
        <dbReference type="Proteomes" id="UP000616346"/>
    </source>
</evidence>
<feature type="chain" id="PRO_5046504091" description="Spi protease inhibitor domain-containing protein" evidence="1">
    <location>
        <begin position="18"/>
        <end position="169"/>
    </location>
</feature>
<comment type="caution">
    <text evidence="2">The sequence shown here is derived from an EMBL/GenBank/DDBJ whole genome shotgun (WGS) entry which is preliminary data.</text>
</comment>
<accession>A0ABR8VAK8</accession>
<feature type="signal peptide" evidence="1">
    <location>
        <begin position="1"/>
        <end position="17"/>
    </location>
</feature>
<protein>
    <recommendedName>
        <fullName evidence="4">Spi protease inhibitor domain-containing protein</fullName>
    </recommendedName>
</protein>
<keyword evidence="1" id="KW-0732">Signal</keyword>
<dbReference type="Proteomes" id="UP000616346">
    <property type="component" value="Unassembled WGS sequence"/>
</dbReference>
<dbReference type="RefSeq" id="WP_191709930.1">
    <property type="nucleotide sequence ID" value="NZ_JACSPQ010000002.1"/>
</dbReference>
<sequence length="169" mass="19597">MKRLHVFLFLFALLGLAACSDDDGYSEESPISRDLAYEMVKMKLFTYGKPFNEIDLYATKDILPANTPVIISKEETMSSDRNSWLFFIDEIPLIANWGHPCKYIFVDAFGNVTVHEKTMPPSAPSLEEMDHLNWADIWDEWGGIYYTGYSRCSFEGYPFIIYCSHKRNY</sequence>
<evidence type="ECO:0000313" key="2">
    <source>
        <dbReference type="EMBL" id="MBD8001803.1"/>
    </source>
</evidence>